<sequence length="117" mass="12554">MKKIIALPLALLLAACAADGNINSGLGMGNALVKAALDNQCRAELNKRNEWRLIALAMTAEKQQEWENKICGCASEEAPNQITANEMVQIVNPATRAQAAASVTAKTVTACVKRLYR</sequence>
<accession>A0A7H1M8A6</accession>
<dbReference type="EMBL" id="CP060414">
    <property type="protein sequence ID" value="QNT57871.1"/>
    <property type="molecule type" value="Genomic_DNA"/>
</dbReference>
<evidence type="ECO:0000313" key="3">
    <source>
        <dbReference type="Proteomes" id="UP000516412"/>
    </source>
</evidence>
<dbReference type="AlphaFoldDB" id="A0A7H1M8A6"/>
<feature type="chain" id="PRO_5028808862" evidence="1">
    <location>
        <begin position="18"/>
        <end position="117"/>
    </location>
</feature>
<name>A0A7H1M8A6_9NEIS</name>
<keyword evidence="3" id="KW-1185">Reference proteome</keyword>
<organism evidence="2 3">
    <name type="scientific">Neisseria musculi</name>
    <dbReference type="NCBI Taxonomy" id="1815583"/>
    <lineage>
        <taxon>Bacteria</taxon>
        <taxon>Pseudomonadati</taxon>
        <taxon>Pseudomonadota</taxon>
        <taxon>Betaproteobacteria</taxon>
        <taxon>Neisseriales</taxon>
        <taxon>Neisseriaceae</taxon>
        <taxon>Neisseria</taxon>
    </lineage>
</organism>
<keyword evidence="2" id="KW-0449">Lipoprotein</keyword>
<dbReference type="PROSITE" id="PS51257">
    <property type="entry name" value="PROKAR_LIPOPROTEIN"/>
    <property type="match status" value="1"/>
</dbReference>
<evidence type="ECO:0000313" key="2">
    <source>
        <dbReference type="EMBL" id="QNT57871.1"/>
    </source>
</evidence>
<keyword evidence="1" id="KW-0732">Signal</keyword>
<evidence type="ECO:0000256" key="1">
    <source>
        <dbReference type="SAM" id="SignalP"/>
    </source>
</evidence>
<dbReference type="RefSeq" id="WP_135033311.1">
    <property type="nucleotide sequence ID" value="NZ_CP060414.2"/>
</dbReference>
<feature type="signal peptide" evidence="1">
    <location>
        <begin position="1"/>
        <end position="17"/>
    </location>
</feature>
<dbReference type="Proteomes" id="UP000516412">
    <property type="component" value="Chromosome"/>
</dbReference>
<dbReference type="KEGG" id="nmus:H7A79_0947"/>
<reference evidence="2" key="1">
    <citation type="submission" date="2024-06" db="EMBL/GenBank/DDBJ databases">
        <title>Complete Genome Sequence of mouse commensal type strain Neisseria musculi.</title>
        <authorList>
            <person name="Thapa E."/>
            <person name="Aluvathingal J."/>
            <person name="Nadendla S."/>
            <person name="Mehta A."/>
            <person name="Tettelin H."/>
            <person name="Weyand N.J."/>
        </authorList>
    </citation>
    <scope>NUCLEOTIDE SEQUENCE</scope>
    <source>
        <strain evidence="2">NW831</strain>
    </source>
</reference>
<proteinExistence type="predicted"/>
<protein>
    <submittedName>
        <fullName evidence="2">Lipoprotein</fullName>
    </submittedName>
</protein>
<gene>
    <name evidence="2" type="ORF">H7A79_0947</name>
</gene>